<dbReference type="EMBL" id="FAOZ01000007">
    <property type="protein sequence ID" value="CUU56173.1"/>
    <property type="molecule type" value="Genomic_DNA"/>
</dbReference>
<dbReference type="Proteomes" id="UP000198802">
    <property type="component" value="Unassembled WGS sequence"/>
</dbReference>
<keyword evidence="1" id="KW-0808">Transferase</keyword>
<dbReference type="AlphaFoldDB" id="A0A0S4QL59"/>
<organism evidence="3 4">
    <name type="scientific">Parafrankia irregularis</name>
    <dbReference type="NCBI Taxonomy" id="795642"/>
    <lineage>
        <taxon>Bacteria</taxon>
        <taxon>Bacillati</taxon>
        <taxon>Actinomycetota</taxon>
        <taxon>Actinomycetes</taxon>
        <taxon>Frankiales</taxon>
        <taxon>Frankiaceae</taxon>
        <taxon>Parafrankia</taxon>
    </lineage>
</organism>
<dbReference type="InterPro" id="IPR029063">
    <property type="entry name" value="SAM-dependent_MTases_sf"/>
</dbReference>
<dbReference type="SUPFAM" id="SSF53335">
    <property type="entry name" value="S-adenosyl-L-methionine-dependent methyltransferases"/>
    <property type="match status" value="1"/>
</dbReference>
<dbReference type="GO" id="GO:0008757">
    <property type="term" value="F:S-adenosylmethionine-dependent methyltransferase activity"/>
    <property type="evidence" value="ECO:0007669"/>
    <property type="project" value="InterPro"/>
</dbReference>
<proteinExistence type="predicted"/>
<keyword evidence="3" id="KW-0489">Methyltransferase</keyword>
<dbReference type="InterPro" id="IPR013216">
    <property type="entry name" value="Methyltransf_11"/>
</dbReference>
<feature type="domain" description="Methyltransferase type 11" evidence="2">
    <location>
        <begin position="53"/>
        <end position="146"/>
    </location>
</feature>
<name>A0A0S4QL59_9ACTN</name>
<evidence type="ECO:0000256" key="1">
    <source>
        <dbReference type="ARBA" id="ARBA00022679"/>
    </source>
</evidence>
<evidence type="ECO:0000313" key="4">
    <source>
        <dbReference type="Proteomes" id="UP000198802"/>
    </source>
</evidence>
<gene>
    <name evidence="3" type="ORF">Ga0074812_10757</name>
</gene>
<dbReference type="InterPro" id="IPR050447">
    <property type="entry name" value="Erg6_SMT_methyltransf"/>
</dbReference>
<dbReference type="Pfam" id="PF08241">
    <property type="entry name" value="Methyltransf_11"/>
    <property type="match status" value="1"/>
</dbReference>
<evidence type="ECO:0000313" key="3">
    <source>
        <dbReference type="EMBL" id="CUU56173.1"/>
    </source>
</evidence>
<dbReference type="PANTHER" id="PTHR44068">
    <property type="entry name" value="ZGC:194242"/>
    <property type="match status" value="1"/>
</dbReference>
<keyword evidence="3" id="KW-0830">Ubiquinone</keyword>
<dbReference type="Gene3D" id="3.40.50.150">
    <property type="entry name" value="Vaccinia Virus protein VP39"/>
    <property type="match status" value="1"/>
</dbReference>
<sequence>MSTTQTSPDLAAITTRQQKTWSSGNFAKIASRIVLSSELLADAADLRAGWHVLDVASGTGNAAIAAARSGARVIGTDYVPELLREAGVRARAEGLDVEFRVADAQHLPFADDSFDATLSVFGSMFAPDHRRTAAEMVRVTRPAGTIGLASWTPDGFIGDMFRVISAHVPPPAGVASPLLWGTREHLNDLFGGAIGKAESVERTCTFRFTSAEDFVVFFRRWYGPTLKAFEALDEAGRDQLAAELVDLARRWDRYRGAESAVALPSTYLQTVLTLR</sequence>
<evidence type="ECO:0000259" key="2">
    <source>
        <dbReference type="Pfam" id="PF08241"/>
    </source>
</evidence>
<reference evidence="4" key="1">
    <citation type="submission" date="2015-11" db="EMBL/GenBank/DDBJ databases">
        <authorList>
            <person name="Varghese N."/>
        </authorList>
    </citation>
    <scope>NUCLEOTIDE SEQUENCE [LARGE SCALE GENOMIC DNA]</scope>
    <source>
        <strain evidence="4">DSM 45899</strain>
    </source>
</reference>
<keyword evidence="4" id="KW-1185">Reference proteome</keyword>
<dbReference type="CDD" id="cd02440">
    <property type="entry name" value="AdoMet_MTases"/>
    <property type="match status" value="1"/>
</dbReference>
<dbReference type="RefSeq" id="WP_165615598.1">
    <property type="nucleotide sequence ID" value="NZ_FAOZ01000007.1"/>
</dbReference>
<accession>A0A0S4QL59</accession>
<dbReference type="PANTHER" id="PTHR44068:SF11">
    <property type="entry name" value="GERANYL DIPHOSPHATE 2-C-METHYLTRANSFERASE"/>
    <property type="match status" value="1"/>
</dbReference>
<dbReference type="GO" id="GO:0032259">
    <property type="term" value="P:methylation"/>
    <property type="evidence" value="ECO:0007669"/>
    <property type="project" value="UniProtKB-KW"/>
</dbReference>
<protein>
    <submittedName>
        <fullName evidence="3">Ubiquinone/menaquinone biosynthesis C-methylase UbiE</fullName>
    </submittedName>
</protein>